<dbReference type="EMBL" id="BGPR01004037">
    <property type="protein sequence ID" value="GBM95173.1"/>
    <property type="molecule type" value="Genomic_DNA"/>
</dbReference>
<reference evidence="1 2" key="1">
    <citation type="journal article" date="2019" name="Sci. Rep.">
        <title>Orb-weaving spider Araneus ventricosus genome elucidates the spidroin gene catalogue.</title>
        <authorList>
            <person name="Kono N."/>
            <person name="Nakamura H."/>
            <person name="Ohtoshi R."/>
            <person name="Moran D.A.P."/>
            <person name="Shinohara A."/>
            <person name="Yoshida Y."/>
            <person name="Fujiwara M."/>
            <person name="Mori M."/>
            <person name="Tomita M."/>
            <person name="Arakawa K."/>
        </authorList>
    </citation>
    <scope>NUCLEOTIDE SEQUENCE [LARGE SCALE GENOMIC DNA]</scope>
</reference>
<organism evidence="1 2">
    <name type="scientific">Araneus ventricosus</name>
    <name type="common">Orbweaver spider</name>
    <name type="synonym">Epeira ventricosa</name>
    <dbReference type="NCBI Taxonomy" id="182803"/>
    <lineage>
        <taxon>Eukaryota</taxon>
        <taxon>Metazoa</taxon>
        <taxon>Ecdysozoa</taxon>
        <taxon>Arthropoda</taxon>
        <taxon>Chelicerata</taxon>
        <taxon>Arachnida</taxon>
        <taxon>Araneae</taxon>
        <taxon>Araneomorphae</taxon>
        <taxon>Entelegynae</taxon>
        <taxon>Araneoidea</taxon>
        <taxon>Araneidae</taxon>
        <taxon>Araneus</taxon>
    </lineage>
</organism>
<keyword evidence="2" id="KW-1185">Reference proteome</keyword>
<accession>A0A4Y2JXQ3</accession>
<comment type="caution">
    <text evidence="1">The sequence shown here is derived from an EMBL/GenBank/DDBJ whole genome shotgun (WGS) entry which is preliminary data.</text>
</comment>
<protein>
    <submittedName>
        <fullName evidence="1">Uncharacterized protein</fullName>
    </submittedName>
</protein>
<name>A0A4Y2JXQ3_ARAVE</name>
<evidence type="ECO:0000313" key="1">
    <source>
        <dbReference type="EMBL" id="GBM95173.1"/>
    </source>
</evidence>
<sequence>MYSDMYSYKFFGLCLIPDSFPSDSECVPPCQTSPPTKTTTSDGFAHPIGKEFGIQTLVLGWIRERAAGRQRTRYNDLTTLRSDVQESFQGCQARTEVSGFRVRSRRKIYYQKIVSIVHLRPGHRNYIANII</sequence>
<evidence type="ECO:0000313" key="2">
    <source>
        <dbReference type="Proteomes" id="UP000499080"/>
    </source>
</evidence>
<dbReference type="AlphaFoldDB" id="A0A4Y2JXQ3"/>
<proteinExistence type="predicted"/>
<dbReference type="Proteomes" id="UP000499080">
    <property type="component" value="Unassembled WGS sequence"/>
</dbReference>
<gene>
    <name evidence="1" type="ORF">AVEN_199155_1</name>
</gene>